<sequence>MSPGSEPRDSPSIEHLTPEEASRIIHSHRKVRYDAEQLGHRDTANRFVSRAPLKSVRKVKCDNKSPCENCEKRDHPQLCSYKPNRTATGKSLTGGSDSLNPGKKRARSPDAPGSRDHSNEAGEGISAYDPDNTDTTRYVGQNSIPALLREQTSANEHQEGNEIRQDMRSLLGLDNSAPFPLMSSRHLDRLTLDISSELPSDREVMKLFRTYKEIPQPFWGFVIDIDDLESRLMVYLEDRAKNARASTKTTKSVSASWLAILFAVLAVGSQYHDSPYHIRTRDSQKYIQISFHFLRAGNFLLRPNLDSIQALLMTSFVLVNDMKAEASWALLGLTCRLAQSLGLHKAQPLDGRSTPDAVKKEMARRKLWWTCRWHDTLTSLSFDRPPMTNLPCCPIPMSPSADTDGWAYLEAMYHLCQLISTRLNPDALATATYEQILDNCDAVEHIRNKLAVHLRSKETCRTALDRLQHFAIRLHTSMIISVCCRPALMRRDSNHLTADQKTFLADRCKKNLAETVRMFLAMHQLSVIPTRSWAFTYNGLSSAVLLGILGETKADPEVRQLQGDLIAALSATAAREQTSPQPHVRKSDLDIELCGPLLRALEALKNIYDHGSVVGPQVKRERSISGAASVPRTPMPYAPPPGGYSNGGPPLSDVRSAPASLDPHQNAALAMTELQQQGGGAAADFAAGIPFSQPPSGSGSQPPDIQAGFDPATYMSPMDLYDSIFWDTPDPFNTVSSTWFKTYHIYSDHVESGPGKKSAVVFLGTMHAREWITTMVTEYLAFNLLSRYATNAAVKRALDSFDFYIFPVVNPDGFVYSQTHNRLWRKNRQTQRGTRCVGRDLNRNWDAHWGRGGASKRACRNTFRGHRPLDAPETRALAVELRAIAKRQGVKLFIDWHSFGQLVLYPYSHSCDKKLPTHSAVRWLANELARSMTRAHGAEYRAGTACEMLYQTSGDSLDFAFEVLGAEYAYTVELRPGLRRSRGRGGGKSSRGGGGVLAAAAAAFTGPMVRFLLPEPQILPAAEEAWEGVMHVLQFVR</sequence>
<dbReference type="CDD" id="cd03860">
    <property type="entry name" value="M14_CP_A-B_like"/>
    <property type="match status" value="1"/>
</dbReference>
<proteinExistence type="inferred from homology"/>
<evidence type="ECO:0000256" key="2">
    <source>
        <dbReference type="ARBA" id="ARBA00022723"/>
    </source>
</evidence>
<reference evidence="7 8" key="1">
    <citation type="journal article" date="2024" name="Commun. Biol.">
        <title>Comparative genomic analysis of thermophilic fungi reveals convergent evolutionary adaptations and gene losses.</title>
        <authorList>
            <person name="Steindorff A.S."/>
            <person name="Aguilar-Pontes M.V."/>
            <person name="Robinson A.J."/>
            <person name="Andreopoulos B."/>
            <person name="LaButti K."/>
            <person name="Kuo A."/>
            <person name="Mondo S."/>
            <person name="Riley R."/>
            <person name="Otillar R."/>
            <person name="Haridas S."/>
            <person name="Lipzen A."/>
            <person name="Grimwood J."/>
            <person name="Schmutz J."/>
            <person name="Clum A."/>
            <person name="Reid I.D."/>
            <person name="Moisan M.C."/>
            <person name="Butler G."/>
            <person name="Nguyen T.T.M."/>
            <person name="Dewar K."/>
            <person name="Conant G."/>
            <person name="Drula E."/>
            <person name="Henrissat B."/>
            <person name="Hansel C."/>
            <person name="Singer S."/>
            <person name="Hutchinson M.I."/>
            <person name="de Vries R.P."/>
            <person name="Natvig D.O."/>
            <person name="Powell A.J."/>
            <person name="Tsang A."/>
            <person name="Grigoriev I.V."/>
        </authorList>
    </citation>
    <scope>NUCLEOTIDE SEQUENCE [LARGE SCALE GENOMIC DNA]</scope>
    <source>
        <strain evidence="7 8">CBS 620.91</strain>
    </source>
</reference>
<evidence type="ECO:0000256" key="4">
    <source>
        <dbReference type="PROSITE-ProRule" id="PRU01379"/>
    </source>
</evidence>
<dbReference type="PANTHER" id="PTHR43374">
    <property type="entry name" value="FLAVIN PRENYLTRANSFERASE"/>
    <property type="match status" value="1"/>
</dbReference>
<dbReference type="EMBL" id="JAZGSY010000014">
    <property type="protein sequence ID" value="KAL1843524.1"/>
    <property type="molecule type" value="Genomic_DNA"/>
</dbReference>
<dbReference type="PANTHER" id="PTHR43374:SF1">
    <property type="entry name" value="FLAVIN PRENYLTRANSFERASE PAD1, MITOCHONDRIAL"/>
    <property type="match status" value="1"/>
</dbReference>
<evidence type="ECO:0000313" key="7">
    <source>
        <dbReference type="EMBL" id="KAL1843524.1"/>
    </source>
</evidence>
<dbReference type="Pfam" id="PF00246">
    <property type="entry name" value="Peptidase_M14"/>
    <property type="match status" value="1"/>
</dbReference>
<dbReference type="Pfam" id="PF04082">
    <property type="entry name" value="Fungal_trans"/>
    <property type="match status" value="1"/>
</dbReference>
<feature type="compositionally biased region" description="Polar residues" evidence="5">
    <location>
        <begin position="83"/>
        <end position="99"/>
    </location>
</feature>
<feature type="domain" description="Peptidase M14" evidence="6">
    <location>
        <begin position="710"/>
        <end position="1036"/>
    </location>
</feature>
<feature type="active site" description="Proton donor/acceptor" evidence="4">
    <location>
        <position position="973"/>
    </location>
</feature>
<dbReference type="InterPro" id="IPR036864">
    <property type="entry name" value="Zn2-C6_fun-type_DNA-bd_sf"/>
</dbReference>
<dbReference type="Gene3D" id="4.10.240.10">
    <property type="entry name" value="Zn(2)-C6 fungal-type DNA-binding domain"/>
    <property type="match status" value="1"/>
</dbReference>
<evidence type="ECO:0000256" key="1">
    <source>
        <dbReference type="ARBA" id="ARBA00005988"/>
    </source>
</evidence>
<dbReference type="SUPFAM" id="SSF53187">
    <property type="entry name" value="Zn-dependent exopeptidases"/>
    <property type="match status" value="1"/>
</dbReference>
<evidence type="ECO:0000313" key="8">
    <source>
        <dbReference type="Proteomes" id="UP001583172"/>
    </source>
</evidence>
<comment type="caution">
    <text evidence="7">The sequence shown here is derived from an EMBL/GenBank/DDBJ whole genome shotgun (WGS) entry which is preliminary data.</text>
</comment>
<keyword evidence="2" id="KW-0479">Metal-binding</keyword>
<accession>A0ABR3VNN1</accession>
<feature type="region of interest" description="Disordered" evidence="5">
    <location>
        <begin position="58"/>
        <end position="138"/>
    </location>
</feature>
<dbReference type="InterPro" id="IPR000834">
    <property type="entry name" value="Peptidase_M14"/>
</dbReference>
<organism evidence="7 8">
    <name type="scientific">Humicola insolens</name>
    <name type="common">Soft-rot fungus</name>
    <dbReference type="NCBI Taxonomy" id="85995"/>
    <lineage>
        <taxon>Eukaryota</taxon>
        <taxon>Fungi</taxon>
        <taxon>Dikarya</taxon>
        <taxon>Ascomycota</taxon>
        <taxon>Pezizomycotina</taxon>
        <taxon>Sordariomycetes</taxon>
        <taxon>Sordariomycetidae</taxon>
        <taxon>Sordariales</taxon>
        <taxon>Chaetomiaceae</taxon>
        <taxon>Mycothermus</taxon>
    </lineage>
</organism>
<dbReference type="SMART" id="SM00906">
    <property type="entry name" value="Fungal_trans"/>
    <property type="match status" value="1"/>
</dbReference>
<dbReference type="Proteomes" id="UP001583172">
    <property type="component" value="Unassembled WGS sequence"/>
</dbReference>
<name>A0ABR3VNN1_HUMIN</name>
<gene>
    <name evidence="7" type="ORF">VTJ49DRAFT_1117</name>
</gene>
<dbReference type="PRINTS" id="PR00765">
    <property type="entry name" value="CRBOXYPTASEA"/>
</dbReference>
<dbReference type="InterPro" id="IPR001138">
    <property type="entry name" value="Zn2Cys6_DnaBD"/>
</dbReference>
<protein>
    <recommendedName>
        <fullName evidence="6">Peptidase M14 domain-containing protein</fullName>
    </recommendedName>
</protein>
<feature type="region of interest" description="Disordered" evidence="5">
    <location>
        <begin position="1"/>
        <end position="26"/>
    </location>
</feature>
<evidence type="ECO:0000256" key="3">
    <source>
        <dbReference type="ARBA" id="ARBA00023242"/>
    </source>
</evidence>
<dbReference type="SMART" id="SM00631">
    <property type="entry name" value="Zn_pept"/>
    <property type="match status" value="1"/>
</dbReference>
<dbReference type="CDD" id="cd00067">
    <property type="entry name" value="GAL4"/>
    <property type="match status" value="1"/>
</dbReference>
<comment type="similarity">
    <text evidence="1 4">Belongs to the peptidase M14 family.</text>
</comment>
<dbReference type="InterPro" id="IPR004507">
    <property type="entry name" value="UbiX-like"/>
</dbReference>
<dbReference type="InterPro" id="IPR007219">
    <property type="entry name" value="XnlR_reg_dom"/>
</dbReference>
<dbReference type="CDD" id="cd12148">
    <property type="entry name" value="fungal_TF_MHR"/>
    <property type="match status" value="1"/>
</dbReference>
<feature type="compositionally biased region" description="Basic and acidic residues" evidence="5">
    <location>
        <begin position="59"/>
        <end position="76"/>
    </location>
</feature>
<evidence type="ECO:0000259" key="6">
    <source>
        <dbReference type="PROSITE" id="PS52035"/>
    </source>
</evidence>
<dbReference type="PROSITE" id="PS52035">
    <property type="entry name" value="PEPTIDASE_M14"/>
    <property type="match status" value="1"/>
</dbReference>
<evidence type="ECO:0000256" key="5">
    <source>
        <dbReference type="SAM" id="MobiDB-lite"/>
    </source>
</evidence>
<dbReference type="Gene3D" id="3.40.630.10">
    <property type="entry name" value="Zn peptidases"/>
    <property type="match status" value="1"/>
</dbReference>
<feature type="compositionally biased region" description="Basic and acidic residues" evidence="5">
    <location>
        <begin position="1"/>
        <end position="23"/>
    </location>
</feature>
<keyword evidence="8" id="KW-1185">Reference proteome</keyword>
<keyword evidence="3" id="KW-0539">Nucleus</keyword>